<evidence type="ECO:0000256" key="3">
    <source>
        <dbReference type="ARBA" id="ARBA00022603"/>
    </source>
</evidence>
<dbReference type="Pfam" id="PF00590">
    <property type="entry name" value="TP_methylase"/>
    <property type="match status" value="1"/>
</dbReference>
<evidence type="ECO:0000256" key="2">
    <source>
        <dbReference type="ARBA" id="ARBA00012162"/>
    </source>
</evidence>
<keyword evidence="3 9" id="KW-0489">Methyltransferase</keyword>
<dbReference type="FunFam" id="3.40.1010.10:FF:000001">
    <property type="entry name" value="Siroheme synthase"/>
    <property type="match status" value="1"/>
</dbReference>
<gene>
    <name evidence="9" type="primary">cobA</name>
    <name evidence="9" type="ORF">DN752_15490</name>
</gene>
<dbReference type="InterPro" id="IPR035996">
    <property type="entry name" value="4pyrrol_Methylase_sf"/>
</dbReference>
<dbReference type="PANTHER" id="PTHR45790:SF3">
    <property type="entry name" value="S-ADENOSYL-L-METHIONINE-DEPENDENT UROPORPHYRINOGEN III METHYLTRANSFERASE, CHLOROPLASTIC"/>
    <property type="match status" value="1"/>
</dbReference>
<dbReference type="InterPro" id="IPR003043">
    <property type="entry name" value="Uropor_MeTrfase_CS"/>
</dbReference>
<dbReference type="EC" id="2.1.1.107" evidence="2"/>
<dbReference type="InterPro" id="IPR050161">
    <property type="entry name" value="Siro_Cobalamin_biosynth"/>
</dbReference>
<dbReference type="RefSeq" id="WP_112784788.1">
    <property type="nucleotide sequence ID" value="NZ_CP030041.1"/>
</dbReference>
<sequence>MTTINKKLSIVGAGPGDPELITLKGVKALESADVVLYDALANEALLAHVPETTIKVFVGKRAGMHYRQQREINRMIVNYAETCGHVVRLKGGDPYVFGRGHEELEYAAEHGIPTDYVPGISSAMAVPGLGGIPLTKRGVNESFWVVTGTLKDHSTAKDLRFAAQSSATAIILMGMKKLPEIVALFEQYRGAGEAVAIIQDGSKETERSIVGDLGSVLALQQKEQLTAPAIIVIGEVVKEKGKELGRFLAEKTLAE</sequence>
<dbReference type="NCBIfam" id="TIGR01469">
    <property type="entry name" value="cobA_cysG_Cterm"/>
    <property type="match status" value="1"/>
</dbReference>
<dbReference type="EMBL" id="CP030041">
    <property type="protein sequence ID" value="AWW31412.1"/>
    <property type="molecule type" value="Genomic_DNA"/>
</dbReference>
<dbReference type="InterPro" id="IPR014776">
    <property type="entry name" value="4pyrrole_Mease_sub2"/>
</dbReference>
<evidence type="ECO:0000256" key="1">
    <source>
        <dbReference type="ARBA" id="ARBA00005879"/>
    </source>
</evidence>
<dbReference type="SUPFAM" id="SSF53790">
    <property type="entry name" value="Tetrapyrrole methylase"/>
    <property type="match status" value="1"/>
</dbReference>
<evidence type="ECO:0000313" key="10">
    <source>
        <dbReference type="Proteomes" id="UP000248688"/>
    </source>
</evidence>
<feature type="domain" description="Tetrapyrrole methylase" evidence="8">
    <location>
        <begin position="7"/>
        <end position="215"/>
    </location>
</feature>
<evidence type="ECO:0000313" key="9">
    <source>
        <dbReference type="EMBL" id="AWW31412.1"/>
    </source>
</evidence>
<organism evidence="9 10">
    <name type="scientific">Echinicola strongylocentroti</name>
    <dbReference type="NCBI Taxonomy" id="1795355"/>
    <lineage>
        <taxon>Bacteria</taxon>
        <taxon>Pseudomonadati</taxon>
        <taxon>Bacteroidota</taxon>
        <taxon>Cytophagia</taxon>
        <taxon>Cytophagales</taxon>
        <taxon>Cyclobacteriaceae</taxon>
        <taxon>Echinicola</taxon>
    </lineage>
</organism>
<dbReference type="KEGG" id="est:DN752_15490"/>
<dbReference type="Gene3D" id="3.40.1010.10">
    <property type="entry name" value="Cobalt-precorrin-4 Transmethylase, Domain 1"/>
    <property type="match status" value="1"/>
</dbReference>
<keyword evidence="4 9" id="KW-0808">Transferase</keyword>
<dbReference type="PANTHER" id="PTHR45790">
    <property type="entry name" value="SIROHEME SYNTHASE-RELATED"/>
    <property type="match status" value="1"/>
</dbReference>
<keyword evidence="5" id="KW-0949">S-adenosyl-L-methionine</keyword>
<name>A0A2Z4IJU0_9BACT</name>
<dbReference type="InterPro" id="IPR014777">
    <property type="entry name" value="4pyrrole_Mease_sub1"/>
</dbReference>
<dbReference type="CDD" id="cd11642">
    <property type="entry name" value="SUMT"/>
    <property type="match status" value="1"/>
</dbReference>
<evidence type="ECO:0000259" key="8">
    <source>
        <dbReference type="Pfam" id="PF00590"/>
    </source>
</evidence>
<dbReference type="AlphaFoldDB" id="A0A2Z4IJU0"/>
<reference evidence="9 10" key="1">
    <citation type="submission" date="2018-06" db="EMBL/GenBank/DDBJ databases">
        <title>Echinicola strongylocentroti sp. nov., isolated from a sea urchin Strongylocentrotus intermedius.</title>
        <authorList>
            <person name="Bae S.S."/>
        </authorList>
    </citation>
    <scope>NUCLEOTIDE SEQUENCE [LARGE SCALE GENOMIC DNA]</scope>
    <source>
        <strain evidence="9 10">MEBiC08714</strain>
    </source>
</reference>
<keyword evidence="6" id="KW-0627">Porphyrin biosynthesis</keyword>
<dbReference type="NCBIfam" id="NF004790">
    <property type="entry name" value="PRK06136.1"/>
    <property type="match status" value="1"/>
</dbReference>
<proteinExistence type="inferred from homology"/>
<dbReference type="OrthoDB" id="9815856at2"/>
<dbReference type="PROSITE" id="PS00839">
    <property type="entry name" value="SUMT_1"/>
    <property type="match status" value="1"/>
</dbReference>
<dbReference type="GO" id="GO:0032259">
    <property type="term" value="P:methylation"/>
    <property type="evidence" value="ECO:0007669"/>
    <property type="project" value="UniProtKB-KW"/>
</dbReference>
<evidence type="ECO:0000256" key="5">
    <source>
        <dbReference type="ARBA" id="ARBA00022691"/>
    </source>
</evidence>
<dbReference type="GO" id="GO:0004851">
    <property type="term" value="F:uroporphyrin-III C-methyltransferase activity"/>
    <property type="evidence" value="ECO:0007669"/>
    <property type="project" value="UniProtKB-EC"/>
</dbReference>
<evidence type="ECO:0000256" key="7">
    <source>
        <dbReference type="ARBA" id="ARBA00025705"/>
    </source>
</evidence>
<evidence type="ECO:0000256" key="6">
    <source>
        <dbReference type="ARBA" id="ARBA00023244"/>
    </source>
</evidence>
<dbReference type="InterPro" id="IPR006366">
    <property type="entry name" value="CobA/CysG_C"/>
</dbReference>
<dbReference type="Proteomes" id="UP000248688">
    <property type="component" value="Chromosome"/>
</dbReference>
<dbReference type="GO" id="GO:0019354">
    <property type="term" value="P:siroheme biosynthetic process"/>
    <property type="evidence" value="ECO:0007669"/>
    <property type="project" value="InterPro"/>
</dbReference>
<comment type="pathway">
    <text evidence="7">Porphyrin-containing compound metabolism; siroheme biosynthesis; precorrin-2 from uroporphyrinogen III: step 1/1.</text>
</comment>
<evidence type="ECO:0000256" key="4">
    <source>
        <dbReference type="ARBA" id="ARBA00022679"/>
    </source>
</evidence>
<dbReference type="InterPro" id="IPR000878">
    <property type="entry name" value="4pyrrol_Mease"/>
</dbReference>
<accession>A0A2Z4IJU0</accession>
<dbReference type="Gene3D" id="3.30.950.10">
    <property type="entry name" value="Methyltransferase, Cobalt-precorrin-4 Transmethylase, Domain 2"/>
    <property type="match status" value="1"/>
</dbReference>
<comment type="similarity">
    <text evidence="1">Belongs to the precorrin methyltransferase family.</text>
</comment>
<protein>
    <recommendedName>
        <fullName evidence="2">uroporphyrinogen-III C-methyltransferase</fullName>
        <ecNumber evidence="2">2.1.1.107</ecNumber>
    </recommendedName>
</protein>
<keyword evidence="10" id="KW-1185">Reference proteome</keyword>